<dbReference type="EMBL" id="CM035415">
    <property type="protein sequence ID" value="KAH7426421.1"/>
    <property type="molecule type" value="Genomic_DNA"/>
</dbReference>
<evidence type="ECO:0000259" key="3">
    <source>
        <dbReference type="PROSITE" id="PS51320"/>
    </source>
</evidence>
<dbReference type="InterPro" id="IPR040390">
    <property type="entry name" value="TIFY/JAZ"/>
</dbReference>
<evidence type="ECO:0000313" key="4">
    <source>
        <dbReference type="EMBL" id="KAH7426421.1"/>
    </source>
</evidence>
<dbReference type="PANTHER" id="PTHR33077">
    <property type="entry name" value="PROTEIN TIFY 4A-RELATED-RELATED"/>
    <property type="match status" value="1"/>
</dbReference>
<evidence type="ECO:0000313" key="5">
    <source>
        <dbReference type="Proteomes" id="UP000825935"/>
    </source>
</evidence>
<evidence type="ECO:0000256" key="1">
    <source>
        <dbReference type="ARBA" id="ARBA00008614"/>
    </source>
</evidence>
<proteinExistence type="inferred from homology"/>
<dbReference type="Proteomes" id="UP000825935">
    <property type="component" value="Chromosome 10"/>
</dbReference>
<dbReference type="InterPro" id="IPR018467">
    <property type="entry name" value="CCT_CS"/>
</dbReference>
<organism evidence="4 5">
    <name type="scientific">Ceratopteris richardii</name>
    <name type="common">Triangle waterfern</name>
    <dbReference type="NCBI Taxonomy" id="49495"/>
    <lineage>
        <taxon>Eukaryota</taxon>
        <taxon>Viridiplantae</taxon>
        <taxon>Streptophyta</taxon>
        <taxon>Embryophyta</taxon>
        <taxon>Tracheophyta</taxon>
        <taxon>Polypodiopsida</taxon>
        <taxon>Polypodiidae</taxon>
        <taxon>Polypodiales</taxon>
        <taxon>Pteridineae</taxon>
        <taxon>Pteridaceae</taxon>
        <taxon>Parkerioideae</taxon>
        <taxon>Ceratopteris</taxon>
    </lineage>
</organism>
<gene>
    <name evidence="4" type="ORF">KP509_10G001500</name>
</gene>
<sequence length="289" mass="31935">MAHVLSTNLTLGPSETHVGDRPEPHAGLENYDGAHGQEDDTWTQGAMRESYQTKLIDGHGALSAFPESSSSGCVRVDKADFSQRICTQLTLFYAGTVNVYENVTPDKAQMIISLAEGDTSPLEAMDLIGSYSLCPSVPCMMDVNITSETRVPRLLDVDVRGKFSAICENIEFPEERREHELPAFFVPLEAEVPKVLPFARKASLTRFLERRRERLRTTAPYVQKGNCEPDSLEGRILSRIPSVYDSHNASNIYVHPCNGHFGSSTCMVGNDWATIYEDTLQVSEGESAA</sequence>
<dbReference type="PROSITE" id="PS51320">
    <property type="entry name" value="TIFY"/>
    <property type="match status" value="1"/>
</dbReference>
<protein>
    <recommendedName>
        <fullName evidence="3">Tify domain-containing protein</fullName>
    </recommendedName>
</protein>
<comment type="caution">
    <text evidence="4">The sequence shown here is derived from an EMBL/GenBank/DDBJ whole genome shotgun (WGS) entry which is preliminary data.</text>
</comment>
<dbReference type="Pfam" id="PF06200">
    <property type="entry name" value="tify"/>
    <property type="match status" value="1"/>
</dbReference>
<dbReference type="SMART" id="SM00979">
    <property type="entry name" value="TIFY"/>
    <property type="match status" value="1"/>
</dbReference>
<dbReference type="AlphaFoldDB" id="A0A8T2TS60"/>
<feature type="compositionally biased region" description="Polar residues" evidence="2">
    <location>
        <begin position="1"/>
        <end position="13"/>
    </location>
</feature>
<dbReference type="GO" id="GO:0005634">
    <property type="term" value="C:nucleus"/>
    <property type="evidence" value="ECO:0007669"/>
    <property type="project" value="TreeGrafter"/>
</dbReference>
<dbReference type="GO" id="GO:2000022">
    <property type="term" value="P:regulation of jasmonic acid mediated signaling pathway"/>
    <property type="evidence" value="ECO:0007669"/>
    <property type="project" value="TreeGrafter"/>
</dbReference>
<dbReference type="GO" id="GO:0031347">
    <property type="term" value="P:regulation of defense response"/>
    <property type="evidence" value="ECO:0007669"/>
    <property type="project" value="TreeGrafter"/>
</dbReference>
<dbReference type="OrthoDB" id="649989at2759"/>
<accession>A0A8T2TS60</accession>
<dbReference type="GO" id="GO:0009611">
    <property type="term" value="P:response to wounding"/>
    <property type="evidence" value="ECO:0007669"/>
    <property type="project" value="TreeGrafter"/>
</dbReference>
<feature type="compositionally biased region" description="Basic and acidic residues" evidence="2">
    <location>
        <begin position="17"/>
        <end position="26"/>
    </location>
</feature>
<comment type="similarity">
    <text evidence="1">Belongs to the TIFY/JAZ family.</text>
</comment>
<dbReference type="Pfam" id="PF09425">
    <property type="entry name" value="Jas_motif"/>
    <property type="match status" value="1"/>
</dbReference>
<evidence type="ECO:0000256" key="2">
    <source>
        <dbReference type="SAM" id="MobiDB-lite"/>
    </source>
</evidence>
<dbReference type="PANTHER" id="PTHR33077:SF60">
    <property type="entry name" value="TIFY DOMAIN-CONTAINING PROTEIN"/>
    <property type="match status" value="1"/>
</dbReference>
<feature type="domain" description="Tify" evidence="3">
    <location>
        <begin position="82"/>
        <end position="117"/>
    </location>
</feature>
<reference evidence="4" key="1">
    <citation type="submission" date="2021-08" db="EMBL/GenBank/DDBJ databases">
        <title>WGS assembly of Ceratopteris richardii.</title>
        <authorList>
            <person name="Marchant D.B."/>
            <person name="Chen G."/>
            <person name="Jenkins J."/>
            <person name="Shu S."/>
            <person name="Leebens-Mack J."/>
            <person name="Grimwood J."/>
            <person name="Schmutz J."/>
            <person name="Soltis P."/>
            <person name="Soltis D."/>
            <person name="Chen Z.-H."/>
        </authorList>
    </citation>
    <scope>NUCLEOTIDE SEQUENCE</scope>
    <source>
        <strain evidence="4">Whitten #5841</strain>
        <tissue evidence="4">Leaf</tissue>
    </source>
</reference>
<keyword evidence="5" id="KW-1185">Reference proteome</keyword>
<feature type="region of interest" description="Disordered" evidence="2">
    <location>
        <begin position="1"/>
        <end position="40"/>
    </location>
</feature>
<name>A0A8T2TS60_CERRI</name>
<dbReference type="InterPro" id="IPR010399">
    <property type="entry name" value="Tify_dom"/>
</dbReference>